<dbReference type="RefSeq" id="WP_141927255.1">
    <property type="nucleotide sequence ID" value="NZ_BAABCI010000039.1"/>
</dbReference>
<organism evidence="3 4">
    <name type="scientific">Yimella lutea</name>
    <dbReference type="NCBI Taxonomy" id="587872"/>
    <lineage>
        <taxon>Bacteria</taxon>
        <taxon>Bacillati</taxon>
        <taxon>Actinomycetota</taxon>
        <taxon>Actinomycetes</taxon>
        <taxon>Micrococcales</taxon>
        <taxon>Dermacoccaceae</taxon>
        <taxon>Yimella</taxon>
    </lineage>
</organism>
<dbReference type="Proteomes" id="UP000320806">
    <property type="component" value="Unassembled WGS sequence"/>
</dbReference>
<protein>
    <recommendedName>
        <fullName evidence="5">Lipoprotein</fullName>
    </recommendedName>
</protein>
<accession>A0A542ECF4</accession>
<evidence type="ECO:0000256" key="1">
    <source>
        <dbReference type="SAM" id="MobiDB-lite"/>
    </source>
</evidence>
<reference evidence="3 4" key="1">
    <citation type="submission" date="2019-06" db="EMBL/GenBank/DDBJ databases">
        <title>Sequencing the genomes of 1000 actinobacteria strains.</title>
        <authorList>
            <person name="Klenk H.-P."/>
        </authorList>
    </citation>
    <scope>NUCLEOTIDE SEQUENCE [LARGE SCALE GENOMIC DNA]</scope>
    <source>
        <strain evidence="3 4">DSM 19828</strain>
    </source>
</reference>
<dbReference type="OrthoDB" id="4315065at2"/>
<keyword evidence="2" id="KW-0732">Signal</keyword>
<feature type="signal peptide" evidence="2">
    <location>
        <begin position="1"/>
        <end position="19"/>
    </location>
</feature>
<evidence type="ECO:0008006" key="5">
    <source>
        <dbReference type="Google" id="ProtNLM"/>
    </source>
</evidence>
<dbReference type="AlphaFoldDB" id="A0A542ECF4"/>
<keyword evidence="4" id="KW-1185">Reference proteome</keyword>
<dbReference type="EMBL" id="VFMO01000001">
    <property type="protein sequence ID" value="TQJ12990.1"/>
    <property type="molecule type" value="Genomic_DNA"/>
</dbReference>
<proteinExistence type="predicted"/>
<evidence type="ECO:0000313" key="3">
    <source>
        <dbReference type="EMBL" id="TQJ12990.1"/>
    </source>
</evidence>
<sequence>MRRVFVAIAAALLGSSVLTGCWTERPCSDGEYPVTGTGTNTGGSVCVKDGEAPPSGFGTYPPGKTPMVAGETPT</sequence>
<evidence type="ECO:0000256" key="2">
    <source>
        <dbReference type="SAM" id="SignalP"/>
    </source>
</evidence>
<feature type="chain" id="PRO_5038751695" description="Lipoprotein" evidence="2">
    <location>
        <begin position="20"/>
        <end position="74"/>
    </location>
</feature>
<gene>
    <name evidence="3" type="ORF">FB459_0373</name>
</gene>
<comment type="caution">
    <text evidence="3">The sequence shown here is derived from an EMBL/GenBank/DDBJ whole genome shotgun (WGS) entry which is preliminary data.</text>
</comment>
<evidence type="ECO:0000313" key="4">
    <source>
        <dbReference type="Proteomes" id="UP000320806"/>
    </source>
</evidence>
<feature type="region of interest" description="Disordered" evidence="1">
    <location>
        <begin position="52"/>
        <end position="74"/>
    </location>
</feature>
<name>A0A542ECF4_9MICO</name>
<dbReference type="PROSITE" id="PS51257">
    <property type="entry name" value="PROKAR_LIPOPROTEIN"/>
    <property type="match status" value="1"/>
</dbReference>